<reference evidence="4 5" key="1">
    <citation type="submission" date="2020-12" db="EMBL/GenBank/DDBJ databases">
        <title>Revised draft genomes of Rhodomicrobium vannielii ATCC 17100 and Rhodomicrobium udaipurense JA643.</title>
        <authorList>
            <person name="Conners E.M."/>
            <person name="Davenport E.J."/>
            <person name="Bose A."/>
        </authorList>
    </citation>
    <scope>NUCLEOTIDE SEQUENCE [LARGE SCALE GENOMIC DNA]</scope>
    <source>
        <strain evidence="4 5">JA643</strain>
    </source>
</reference>
<dbReference type="Gene3D" id="2.50.20.10">
    <property type="entry name" value="Lipoprotein localisation LolA/LolB/LppX"/>
    <property type="match status" value="1"/>
</dbReference>
<name>A0A8I1KIY8_9HYPH</name>
<feature type="signal peptide" evidence="3">
    <location>
        <begin position="1"/>
        <end position="35"/>
    </location>
</feature>
<dbReference type="InterPro" id="IPR004564">
    <property type="entry name" value="OM_lipoprot_carrier_LolA-like"/>
</dbReference>
<evidence type="ECO:0000256" key="2">
    <source>
        <dbReference type="SAM" id="MobiDB-lite"/>
    </source>
</evidence>
<gene>
    <name evidence="4" type="ORF">JDN41_06280</name>
</gene>
<dbReference type="Pfam" id="PF03548">
    <property type="entry name" value="LolA"/>
    <property type="match status" value="1"/>
</dbReference>
<sequence>MSKRVVSSLMGSGARLTRVALGALLAASTATAALAQGGQTEVHKTYPVPSATPAPAAPPANQVDTLPVEPPAPAAKPTSPIGGTASTSAPGWQTDLAQQPPVTPEPAAAPVQEADLEVVAKINDYFNKMTFLQGVFVQTDPDTKQKRGKFYLARGGKVRFDYGSPSRLKIIADGKYLAIEDHDLNTSDRYPLEVTPFRLLLSEHVDLINDANILGVEQGTDAVVLTVEDKKGDGSGRIRLMFSKPDMVLKEWIITDAQGLSTKIEVANLEENKEPAPDVFKFSQTIGFKAPN</sequence>
<dbReference type="RefSeq" id="WP_199502334.1">
    <property type="nucleotide sequence ID" value="NZ_JAEMUK010000011.1"/>
</dbReference>
<dbReference type="PANTHER" id="PTHR35869">
    <property type="entry name" value="OUTER-MEMBRANE LIPOPROTEIN CARRIER PROTEIN"/>
    <property type="match status" value="1"/>
</dbReference>
<feature type="region of interest" description="Disordered" evidence="2">
    <location>
        <begin position="37"/>
        <end position="110"/>
    </location>
</feature>
<dbReference type="CDD" id="cd16325">
    <property type="entry name" value="LolA"/>
    <property type="match status" value="1"/>
</dbReference>
<organism evidence="4 5">
    <name type="scientific">Rhodomicrobium udaipurense</name>
    <dbReference type="NCBI Taxonomy" id="1202716"/>
    <lineage>
        <taxon>Bacteria</taxon>
        <taxon>Pseudomonadati</taxon>
        <taxon>Pseudomonadota</taxon>
        <taxon>Alphaproteobacteria</taxon>
        <taxon>Hyphomicrobiales</taxon>
        <taxon>Hyphomicrobiaceae</taxon>
        <taxon>Rhodomicrobium</taxon>
    </lineage>
</organism>
<dbReference type="PANTHER" id="PTHR35869:SF1">
    <property type="entry name" value="OUTER-MEMBRANE LIPOPROTEIN CARRIER PROTEIN"/>
    <property type="match status" value="1"/>
</dbReference>
<dbReference type="EMBL" id="JAEMUK010000011">
    <property type="protein sequence ID" value="MBJ7543162.1"/>
    <property type="molecule type" value="Genomic_DNA"/>
</dbReference>
<dbReference type="AlphaFoldDB" id="A0A8I1KIY8"/>
<keyword evidence="1 3" id="KW-0732">Signal</keyword>
<evidence type="ECO:0000313" key="4">
    <source>
        <dbReference type="EMBL" id="MBJ7543162.1"/>
    </source>
</evidence>
<accession>A0A8I1KIY8</accession>
<comment type="caution">
    <text evidence="4">The sequence shown here is derived from an EMBL/GenBank/DDBJ whole genome shotgun (WGS) entry which is preliminary data.</text>
</comment>
<feature type="compositionally biased region" description="Low complexity" evidence="2">
    <location>
        <begin position="97"/>
        <end position="110"/>
    </location>
</feature>
<keyword evidence="5" id="KW-1185">Reference proteome</keyword>
<protein>
    <submittedName>
        <fullName evidence="4">Outer-membrane lipoprotein carrier protein LolA</fullName>
    </submittedName>
</protein>
<keyword evidence="4" id="KW-0449">Lipoprotein</keyword>
<evidence type="ECO:0000256" key="3">
    <source>
        <dbReference type="SAM" id="SignalP"/>
    </source>
</evidence>
<dbReference type="SUPFAM" id="SSF89392">
    <property type="entry name" value="Prokaryotic lipoproteins and lipoprotein localization factors"/>
    <property type="match status" value="1"/>
</dbReference>
<dbReference type="InterPro" id="IPR029046">
    <property type="entry name" value="LolA/LolB/LppX"/>
</dbReference>
<proteinExistence type="predicted"/>
<evidence type="ECO:0000313" key="5">
    <source>
        <dbReference type="Proteomes" id="UP000623250"/>
    </source>
</evidence>
<evidence type="ECO:0000256" key="1">
    <source>
        <dbReference type="ARBA" id="ARBA00022729"/>
    </source>
</evidence>
<feature type="chain" id="PRO_5034440871" evidence="3">
    <location>
        <begin position="36"/>
        <end position="292"/>
    </location>
</feature>
<dbReference type="Proteomes" id="UP000623250">
    <property type="component" value="Unassembled WGS sequence"/>
</dbReference>